<name>A0ABR3WHJ3_9PEZI</name>
<gene>
    <name evidence="2" type="ORF">VTK73DRAFT_6925</name>
</gene>
<organism evidence="2 3">
    <name type="scientific">Phialemonium thermophilum</name>
    <dbReference type="NCBI Taxonomy" id="223376"/>
    <lineage>
        <taxon>Eukaryota</taxon>
        <taxon>Fungi</taxon>
        <taxon>Dikarya</taxon>
        <taxon>Ascomycota</taxon>
        <taxon>Pezizomycotina</taxon>
        <taxon>Sordariomycetes</taxon>
        <taxon>Sordariomycetidae</taxon>
        <taxon>Cephalothecales</taxon>
        <taxon>Cephalothecaceae</taxon>
        <taxon>Phialemonium</taxon>
    </lineage>
</organism>
<keyword evidence="3" id="KW-1185">Reference proteome</keyword>
<dbReference type="EMBL" id="JAZHXJ010000408">
    <property type="protein sequence ID" value="KAL1861763.1"/>
    <property type="molecule type" value="Genomic_DNA"/>
</dbReference>
<dbReference type="Proteomes" id="UP001586593">
    <property type="component" value="Unassembled WGS sequence"/>
</dbReference>
<feature type="compositionally biased region" description="Polar residues" evidence="1">
    <location>
        <begin position="25"/>
        <end position="45"/>
    </location>
</feature>
<comment type="caution">
    <text evidence="2">The sequence shown here is derived from an EMBL/GenBank/DDBJ whole genome shotgun (WGS) entry which is preliminary data.</text>
</comment>
<evidence type="ECO:0000313" key="2">
    <source>
        <dbReference type="EMBL" id="KAL1861763.1"/>
    </source>
</evidence>
<reference evidence="2 3" key="1">
    <citation type="journal article" date="2024" name="Commun. Biol.">
        <title>Comparative genomic analysis of thermophilic fungi reveals convergent evolutionary adaptations and gene losses.</title>
        <authorList>
            <person name="Steindorff A.S."/>
            <person name="Aguilar-Pontes M.V."/>
            <person name="Robinson A.J."/>
            <person name="Andreopoulos B."/>
            <person name="LaButti K."/>
            <person name="Kuo A."/>
            <person name="Mondo S."/>
            <person name="Riley R."/>
            <person name="Otillar R."/>
            <person name="Haridas S."/>
            <person name="Lipzen A."/>
            <person name="Grimwood J."/>
            <person name="Schmutz J."/>
            <person name="Clum A."/>
            <person name="Reid I.D."/>
            <person name="Moisan M.C."/>
            <person name="Butler G."/>
            <person name="Nguyen T.T.M."/>
            <person name="Dewar K."/>
            <person name="Conant G."/>
            <person name="Drula E."/>
            <person name="Henrissat B."/>
            <person name="Hansel C."/>
            <person name="Singer S."/>
            <person name="Hutchinson M.I."/>
            <person name="de Vries R.P."/>
            <person name="Natvig D.O."/>
            <person name="Powell A.J."/>
            <person name="Tsang A."/>
            <person name="Grigoriev I.V."/>
        </authorList>
    </citation>
    <scope>NUCLEOTIDE SEQUENCE [LARGE SCALE GENOMIC DNA]</scope>
    <source>
        <strain evidence="2 3">ATCC 24622</strain>
    </source>
</reference>
<accession>A0ABR3WHJ3</accession>
<proteinExistence type="predicted"/>
<protein>
    <submittedName>
        <fullName evidence="2">Uncharacterized protein</fullName>
    </submittedName>
</protein>
<evidence type="ECO:0000313" key="3">
    <source>
        <dbReference type="Proteomes" id="UP001586593"/>
    </source>
</evidence>
<feature type="region of interest" description="Disordered" evidence="1">
    <location>
        <begin position="22"/>
        <end position="85"/>
    </location>
</feature>
<evidence type="ECO:0000256" key="1">
    <source>
        <dbReference type="SAM" id="MobiDB-lite"/>
    </source>
</evidence>
<sequence>MQGKRSEQRALLRCERLDKLAEPKSGSSTVGFSLRSGCQSTSWKTSDSDGGGPRKTTAQQQDAHVVHHGRNYDRVTRGGSAVDGSTASARCRDVVVFRPGWMEEDTTHRQALFRGKFRRCLCWRSSVDQISRRVWPGYLTSPKERGGFGGGPLCHSQG</sequence>